<protein>
    <submittedName>
        <fullName evidence="1">Uncharacterized protein ORF169</fullName>
    </submittedName>
</protein>
<name>F1D1J2_9CAUD</name>
<dbReference type="Proteomes" id="UP000007502">
    <property type="component" value="Segment"/>
</dbReference>
<sequence length="140" mass="16307">MLVFKKNWIYRYNEWCHGNMFTIGNVNDSKSICSYFWKTMWNLVPVNLMYSMIAHTPAVAGLWLKKFEYFDKLTGLPALYTFLVAGYLSLAAFGLILVGLAIIQSKFENRKQNSDKSPNLVIEYIKTKKSKICPMIEWED</sequence>
<dbReference type="EMBL" id="HQ641347">
    <property type="protein sequence ID" value="ADX87986.1"/>
    <property type="molecule type" value="Genomic_DNA"/>
</dbReference>
<organism evidence="1 2">
    <name type="scientific">Vibrio phage ICP1</name>
    <dbReference type="NCBI Taxonomy" id="979525"/>
    <lineage>
        <taxon>Viruses</taxon>
        <taxon>Duplodnaviria</taxon>
        <taxon>Heunggongvirae</taxon>
        <taxon>Uroviricota</taxon>
        <taxon>Caudoviricetes</taxon>
        <taxon>Mohonavirus</taxon>
        <taxon>Mohonavirus ICP1</taxon>
    </lineage>
</organism>
<evidence type="ECO:0000313" key="2">
    <source>
        <dbReference type="Proteomes" id="UP000007502"/>
    </source>
</evidence>
<dbReference type="GeneID" id="10228649"/>
<proteinExistence type="predicted"/>
<dbReference type="OrthoDB" id="28432at10239"/>
<reference evidence="1 2" key="1">
    <citation type="journal article" date="2011" name="MBio">
        <title>Evidence of a dominant lineage of Vibrio cholerae-specific lytic bacteriophages shed by cholera patients over a 10-year period in Dhaka, Bangladesh.</title>
        <authorList>
            <person name="Seed K.D."/>
            <person name="Bodi K.L."/>
            <person name="Kropinski A.M."/>
            <person name="Ackermann H.W."/>
            <person name="Calderwood S.B."/>
            <person name="Qadri F."/>
            <person name="Camilli A."/>
        </authorList>
    </citation>
    <scope>NUCLEOTIDE SEQUENCE [LARGE SCALE GENOMIC DNA]</scope>
</reference>
<evidence type="ECO:0000313" key="1">
    <source>
        <dbReference type="EMBL" id="ADX87986.1"/>
    </source>
</evidence>
<dbReference type="RefSeq" id="YP_004251111.1">
    <property type="nucleotide sequence ID" value="NC_015157.1"/>
</dbReference>
<gene>
    <name evidence="1" type="primary">ORF169</name>
</gene>
<keyword evidence="2" id="KW-1185">Reference proteome</keyword>
<accession>F1D1J2</accession>
<dbReference type="KEGG" id="vg:10228649"/>